<dbReference type="PANTHER" id="PTHR42852">
    <property type="entry name" value="THIOL:DISULFIDE INTERCHANGE PROTEIN DSBE"/>
    <property type="match status" value="1"/>
</dbReference>
<reference evidence="2 3" key="1">
    <citation type="journal article" date="2016" name="Nat. Commun.">
        <title>Thousands of microbial genomes shed light on interconnected biogeochemical processes in an aquifer system.</title>
        <authorList>
            <person name="Anantharaman K."/>
            <person name="Brown C.T."/>
            <person name="Hug L.A."/>
            <person name="Sharon I."/>
            <person name="Castelle C.J."/>
            <person name="Probst A.J."/>
            <person name="Thomas B.C."/>
            <person name="Singh A."/>
            <person name="Wilkins M.J."/>
            <person name="Karaoz U."/>
            <person name="Brodie E.L."/>
            <person name="Williams K.H."/>
            <person name="Hubbard S.S."/>
            <person name="Banfield J.F."/>
        </authorList>
    </citation>
    <scope>NUCLEOTIDE SEQUENCE [LARGE SCALE GENOMIC DNA]</scope>
    <source>
        <strain evidence="3">RIFCSPLOWO2_12_FULL_64_10</strain>
    </source>
</reference>
<dbReference type="PANTHER" id="PTHR42852:SF18">
    <property type="entry name" value="CHROMOSOME UNDETERMINED SCAFFOLD_47, WHOLE GENOME SHOTGUN SEQUENCE"/>
    <property type="match status" value="1"/>
</dbReference>
<dbReference type="InterPro" id="IPR013766">
    <property type="entry name" value="Thioredoxin_domain"/>
</dbReference>
<dbReference type="CDD" id="cd02966">
    <property type="entry name" value="TlpA_like_family"/>
    <property type="match status" value="1"/>
</dbReference>
<proteinExistence type="predicted"/>
<evidence type="ECO:0000313" key="2">
    <source>
        <dbReference type="EMBL" id="OGG55879.1"/>
    </source>
</evidence>
<evidence type="ECO:0000259" key="1">
    <source>
        <dbReference type="PROSITE" id="PS51352"/>
    </source>
</evidence>
<dbReference type="InterPro" id="IPR036249">
    <property type="entry name" value="Thioredoxin-like_sf"/>
</dbReference>
<dbReference type="InterPro" id="IPR017937">
    <property type="entry name" value="Thioredoxin_CS"/>
</dbReference>
<dbReference type="InterPro" id="IPR050553">
    <property type="entry name" value="Thioredoxin_ResA/DsbE_sf"/>
</dbReference>
<comment type="caution">
    <text evidence="2">The sequence shown here is derived from an EMBL/GenBank/DDBJ whole genome shotgun (WGS) entry which is preliminary data.</text>
</comment>
<dbReference type="PROSITE" id="PS00194">
    <property type="entry name" value="THIOREDOXIN_1"/>
    <property type="match status" value="1"/>
</dbReference>
<dbReference type="Gene3D" id="3.40.30.10">
    <property type="entry name" value="Glutaredoxin"/>
    <property type="match status" value="1"/>
</dbReference>
<dbReference type="Proteomes" id="UP000178606">
    <property type="component" value="Unassembled WGS sequence"/>
</dbReference>
<dbReference type="SUPFAM" id="SSF52833">
    <property type="entry name" value="Thioredoxin-like"/>
    <property type="match status" value="1"/>
</dbReference>
<sequence length="168" mass="18251">MRRALLVVLAAGAVFSLLYLSAWGDKKGFVGKAAPEVALASSLNSAGKPSLSDLRGKVVLLEFWATWCPPCRASIPHLQRLHDTYSKKGLVVLSVTDEDLGTVREFVLDHKMTFPVGIDDNARTMTTYGIQSIPAAFLIDTAGNIIWQGHTMQLTEQQVEAALKAVRA</sequence>
<dbReference type="Pfam" id="PF00578">
    <property type="entry name" value="AhpC-TSA"/>
    <property type="match status" value="1"/>
</dbReference>
<accession>A0A1F6D373</accession>
<protein>
    <recommendedName>
        <fullName evidence="1">Thioredoxin domain-containing protein</fullName>
    </recommendedName>
</protein>
<dbReference type="PROSITE" id="PS51352">
    <property type="entry name" value="THIOREDOXIN_2"/>
    <property type="match status" value="1"/>
</dbReference>
<name>A0A1F6D373_HANXR</name>
<feature type="domain" description="Thioredoxin" evidence="1">
    <location>
        <begin position="28"/>
        <end position="168"/>
    </location>
</feature>
<dbReference type="EMBL" id="MFKF01000058">
    <property type="protein sequence ID" value="OGG55879.1"/>
    <property type="molecule type" value="Genomic_DNA"/>
</dbReference>
<dbReference type="InterPro" id="IPR000866">
    <property type="entry name" value="AhpC/TSA"/>
</dbReference>
<dbReference type="AlphaFoldDB" id="A0A1F6D373"/>
<dbReference type="GO" id="GO:0016209">
    <property type="term" value="F:antioxidant activity"/>
    <property type="evidence" value="ECO:0007669"/>
    <property type="project" value="InterPro"/>
</dbReference>
<dbReference type="GO" id="GO:0016491">
    <property type="term" value="F:oxidoreductase activity"/>
    <property type="evidence" value="ECO:0007669"/>
    <property type="project" value="InterPro"/>
</dbReference>
<organism evidence="2 3">
    <name type="scientific">Handelsmanbacteria sp. (strain RIFCSPLOWO2_12_FULL_64_10)</name>
    <dbReference type="NCBI Taxonomy" id="1817868"/>
    <lineage>
        <taxon>Bacteria</taxon>
        <taxon>Candidatus Handelsmaniibacteriota</taxon>
    </lineage>
</organism>
<gene>
    <name evidence="2" type="ORF">A3F84_21340</name>
</gene>
<evidence type="ECO:0000313" key="3">
    <source>
        <dbReference type="Proteomes" id="UP000178606"/>
    </source>
</evidence>